<name>A0ABW3FHB1_9HYPH</name>
<dbReference type="EMBL" id="JBHTJV010000009">
    <property type="protein sequence ID" value="MFD0916863.1"/>
    <property type="molecule type" value="Genomic_DNA"/>
</dbReference>
<dbReference type="SMART" id="SM00448">
    <property type="entry name" value="REC"/>
    <property type="match status" value="1"/>
</dbReference>
<dbReference type="PROSITE" id="PS50110">
    <property type="entry name" value="RESPONSE_REGULATORY"/>
    <property type="match status" value="1"/>
</dbReference>
<evidence type="ECO:0000256" key="4">
    <source>
        <dbReference type="PROSITE-ProRule" id="PRU00169"/>
    </source>
</evidence>
<feature type="domain" description="Response regulatory" evidence="5">
    <location>
        <begin position="12"/>
        <end position="121"/>
    </location>
</feature>
<reference evidence="7" key="1">
    <citation type="journal article" date="2019" name="Int. J. Syst. Evol. Microbiol.">
        <title>The Global Catalogue of Microorganisms (GCM) 10K type strain sequencing project: providing services to taxonomists for standard genome sequencing and annotation.</title>
        <authorList>
            <consortium name="The Broad Institute Genomics Platform"/>
            <consortium name="The Broad Institute Genome Sequencing Center for Infectious Disease"/>
            <person name="Wu L."/>
            <person name="Ma J."/>
        </authorList>
    </citation>
    <scope>NUCLEOTIDE SEQUENCE [LARGE SCALE GENOMIC DNA]</scope>
    <source>
        <strain evidence="7">CCUG 60023</strain>
    </source>
</reference>
<evidence type="ECO:0000313" key="7">
    <source>
        <dbReference type="Proteomes" id="UP001597101"/>
    </source>
</evidence>
<dbReference type="SUPFAM" id="SSF52172">
    <property type="entry name" value="CheY-like"/>
    <property type="match status" value="1"/>
</dbReference>
<organism evidence="6 7">
    <name type="scientific">Pseudahrensia aquimaris</name>
    <dbReference type="NCBI Taxonomy" id="744461"/>
    <lineage>
        <taxon>Bacteria</taxon>
        <taxon>Pseudomonadati</taxon>
        <taxon>Pseudomonadota</taxon>
        <taxon>Alphaproteobacteria</taxon>
        <taxon>Hyphomicrobiales</taxon>
        <taxon>Ahrensiaceae</taxon>
        <taxon>Pseudahrensia</taxon>
    </lineage>
</organism>
<dbReference type="InterPro" id="IPR011006">
    <property type="entry name" value="CheY-like_superfamily"/>
</dbReference>
<keyword evidence="1 4" id="KW-0597">Phosphoprotein</keyword>
<accession>A0ABW3FHB1</accession>
<feature type="modified residue" description="4-aspartylphosphate" evidence="4">
    <location>
        <position position="62"/>
    </location>
</feature>
<evidence type="ECO:0000256" key="3">
    <source>
        <dbReference type="ARBA" id="ARBA00023163"/>
    </source>
</evidence>
<keyword evidence="7" id="KW-1185">Reference proteome</keyword>
<dbReference type="PANTHER" id="PTHR44591:SF3">
    <property type="entry name" value="RESPONSE REGULATORY DOMAIN-CONTAINING PROTEIN"/>
    <property type="match status" value="1"/>
</dbReference>
<dbReference type="Pfam" id="PF00072">
    <property type="entry name" value="Response_reg"/>
    <property type="match status" value="1"/>
</dbReference>
<dbReference type="InterPro" id="IPR001789">
    <property type="entry name" value="Sig_transdc_resp-reg_receiver"/>
</dbReference>
<dbReference type="RefSeq" id="WP_377212708.1">
    <property type="nucleotide sequence ID" value="NZ_JBHTJV010000009.1"/>
</dbReference>
<gene>
    <name evidence="6" type="ORF">ACFQ14_10635</name>
</gene>
<protein>
    <submittedName>
        <fullName evidence="6">Response regulator</fullName>
    </submittedName>
</protein>
<sequence length="121" mass="13112">MSNTISSTTVRSVLIVEDEPIIAMDMEMTLEAEGFDIFGLATNLEHGLQLLKSGTPDVAILDYNLGSETSVPLARALLERKIPFIYITGRELDLASDGDAPEAPIISKPVDMEAVISKYLS</sequence>
<evidence type="ECO:0000313" key="6">
    <source>
        <dbReference type="EMBL" id="MFD0916863.1"/>
    </source>
</evidence>
<evidence type="ECO:0000256" key="2">
    <source>
        <dbReference type="ARBA" id="ARBA00023015"/>
    </source>
</evidence>
<dbReference type="Gene3D" id="3.40.50.2300">
    <property type="match status" value="1"/>
</dbReference>
<keyword evidence="2" id="KW-0805">Transcription regulation</keyword>
<proteinExistence type="predicted"/>
<evidence type="ECO:0000259" key="5">
    <source>
        <dbReference type="PROSITE" id="PS50110"/>
    </source>
</evidence>
<keyword evidence="3" id="KW-0804">Transcription</keyword>
<dbReference type="Proteomes" id="UP001597101">
    <property type="component" value="Unassembled WGS sequence"/>
</dbReference>
<dbReference type="PANTHER" id="PTHR44591">
    <property type="entry name" value="STRESS RESPONSE REGULATOR PROTEIN 1"/>
    <property type="match status" value="1"/>
</dbReference>
<dbReference type="InterPro" id="IPR050595">
    <property type="entry name" value="Bact_response_regulator"/>
</dbReference>
<comment type="caution">
    <text evidence="6">The sequence shown here is derived from an EMBL/GenBank/DDBJ whole genome shotgun (WGS) entry which is preliminary data.</text>
</comment>
<evidence type="ECO:0000256" key="1">
    <source>
        <dbReference type="ARBA" id="ARBA00022553"/>
    </source>
</evidence>